<dbReference type="SUPFAM" id="SSF46626">
    <property type="entry name" value="Cytochrome c"/>
    <property type="match status" value="2"/>
</dbReference>
<keyword evidence="9" id="KW-1185">Reference proteome</keyword>
<dbReference type="PANTHER" id="PTHR35008">
    <property type="entry name" value="BLL4482 PROTEIN-RELATED"/>
    <property type="match status" value="1"/>
</dbReference>
<dbReference type="PROSITE" id="PS51007">
    <property type="entry name" value="CYTC"/>
    <property type="match status" value="1"/>
</dbReference>
<dbReference type="GO" id="GO:0050338">
    <property type="term" value="F:thiosulfate dehydrogenase activity"/>
    <property type="evidence" value="ECO:0007669"/>
    <property type="project" value="UniProtKB-EC"/>
</dbReference>
<keyword evidence="1 4" id="KW-0349">Heme</keyword>
<accession>A0ABU3GNR2</accession>
<feature type="domain" description="Cytochrome c" evidence="7">
    <location>
        <begin position="231"/>
        <end position="321"/>
    </location>
</feature>
<evidence type="ECO:0000256" key="5">
    <source>
        <dbReference type="SAM" id="MobiDB-lite"/>
    </source>
</evidence>
<evidence type="ECO:0000313" key="8">
    <source>
        <dbReference type="EMBL" id="MDT3401121.1"/>
    </source>
</evidence>
<feature type="region of interest" description="Disordered" evidence="5">
    <location>
        <begin position="55"/>
        <end position="97"/>
    </location>
</feature>
<keyword evidence="6" id="KW-0812">Transmembrane</keyword>
<organism evidence="8 9">
    <name type="scientific">Mucilaginibacter terrae</name>
    <dbReference type="NCBI Taxonomy" id="1955052"/>
    <lineage>
        <taxon>Bacteria</taxon>
        <taxon>Pseudomonadati</taxon>
        <taxon>Bacteroidota</taxon>
        <taxon>Sphingobacteriia</taxon>
        <taxon>Sphingobacteriales</taxon>
        <taxon>Sphingobacteriaceae</taxon>
        <taxon>Mucilaginibacter</taxon>
    </lineage>
</organism>
<dbReference type="Gene3D" id="1.10.760.10">
    <property type="entry name" value="Cytochrome c-like domain"/>
    <property type="match status" value="2"/>
</dbReference>
<sequence length="375" mass="41455">MYQPTNKMKQQDENREVTKALVKVSKALITVSVLFAVCIIVVIVTLIVPTGHLPGKDSQKINGRSDQPVTIPSTEASAGTTPRPIPADAWKAPNDNTIPAGKDGEMIKYGRELVAHTARYFGPQGSIAKITNGMNCQNCHLDAGSRLFGNNYASFIASYPKLSNRSGRVEQPEERIAECFERSLAGKVPNPSSKEIQAMLAYMKWIGKDVKKGQKLFGNATEKLAFMDQAADPAKGKEVFMMKCQSCHGANGEGLLNADKKTYANPPLWGKHSYNDGAGMYRLTNFAGFVKNNMPYGASYHSPQLTDEEAWNVGAFVNSQPRPHKDQQHDWKDLKKKPIDFPFGPYADQFSEKQHKYGPFKPIKDAQKQASIIKS</sequence>
<evidence type="ECO:0000256" key="2">
    <source>
        <dbReference type="ARBA" id="ARBA00022723"/>
    </source>
</evidence>
<dbReference type="PANTHER" id="PTHR35008:SF4">
    <property type="entry name" value="BLL4482 PROTEIN"/>
    <property type="match status" value="1"/>
</dbReference>
<keyword evidence="6" id="KW-1133">Transmembrane helix</keyword>
<protein>
    <submittedName>
        <fullName evidence="8">Thiosulfate dehydrogenase</fullName>
        <ecNumber evidence="8">1.8.2.2</ecNumber>
    </submittedName>
</protein>
<dbReference type="Pfam" id="PF00034">
    <property type="entry name" value="Cytochrom_C"/>
    <property type="match status" value="1"/>
</dbReference>
<dbReference type="Pfam" id="PF21342">
    <property type="entry name" value="SoxA-TsdA_cyt-c"/>
    <property type="match status" value="1"/>
</dbReference>
<dbReference type="InterPro" id="IPR036909">
    <property type="entry name" value="Cyt_c-like_dom_sf"/>
</dbReference>
<keyword evidence="3 4" id="KW-0408">Iron</keyword>
<reference evidence="9" key="1">
    <citation type="submission" date="2023-07" db="EMBL/GenBank/DDBJ databases">
        <title>Functional and genomic diversity of the sorghum phyllosphere microbiome.</title>
        <authorList>
            <person name="Shade A."/>
        </authorList>
    </citation>
    <scope>NUCLEOTIDE SEQUENCE [LARGE SCALE GENOMIC DNA]</scope>
    <source>
        <strain evidence="9">SORGH_AS_0422</strain>
    </source>
</reference>
<dbReference type="EC" id="1.8.2.2" evidence="8"/>
<evidence type="ECO:0000256" key="3">
    <source>
        <dbReference type="ARBA" id="ARBA00023004"/>
    </source>
</evidence>
<keyword evidence="8" id="KW-0560">Oxidoreductase</keyword>
<dbReference type="InterPro" id="IPR009056">
    <property type="entry name" value="Cyt_c-like_dom"/>
</dbReference>
<evidence type="ECO:0000259" key="7">
    <source>
        <dbReference type="PROSITE" id="PS51007"/>
    </source>
</evidence>
<keyword evidence="2 4" id="KW-0479">Metal-binding</keyword>
<proteinExistence type="predicted"/>
<evidence type="ECO:0000256" key="4">
    <source>
        <dbReference type="PROSITE-ProRule" id="PRU00433"/>
    </source>
</evidence>
<dbReference type="InterPro" id="IPR051459">
    <property type="entry name" value="Cytochrome_c-type_DH"/>
</dbReference>
<comment type="caution">
    <text evidence="8">The sequence shown here is derived from an EMBL/GenBank/DDBJ whole genome shotgun (WGS) entry which is preliminary data.</text>
</comment>
<dbReference type="EMBL" id="JAVLVU010000001">
    <property type="protein sequence ID" value="MDT3401121.1"/>
    <property type="molecule type" value="Genomic_DNA"/>
</dbReference>
<keyword evidence="6" id="KW-0472">Membrane</keyword>
<evidence type="ECO:0000256" key="6">
    <source>
        <dbReference type="SAM" id="Phobius"/>
    </source>
</evidence>
<dbReference type="Proteomes" id="UP001258315">
    <property type="component" value="Unassembled WGS sequence"/>
</dbReference>
<feature type="transmembrane region" description="Helical" evidence="6">
    <location>
        <begin position="27"/>
        <end position="48"/>
    </location>
</feature>
<gene>
    <name evidence="8" type="ORF">QE417_000193</name>
</gene>
<feature type="compositionally biased region" description="Polar residues" evidence="5">
    <location>
        <begin position="60"/>
        <end position="80"/>
    </location>
</feature>
<evidence type="ECO:0000313" key="9">
    <source>
        <dbReference type="Proteomes" id="UP001258315"/>
    </source>
</evidence>
<evidence type="ECO:0000256" key="1">
    <source>
        <dbReference type="ARBA" id="ARBA00022617"/>
    </source>
</evidence>
<name>A0ABU3GNR2_9SPHI</name>